<dbReference type="SMART" id="SM00361">
    <property type="entry name" value="RRM_1"/>
    <property type="match status" value="3"/>
</dbReference>
<dbReference type="Pfam" id="PF00076">
    <property type="entry name" value="RRM_1"/>
    <property type="match status" value="4"/>
</dbReference>
<comment type="similarity">
    <text evidence="4">Belongs to the polyadenylate-binding protein type-1 family.</text>
</comment>
<sequence length="1101" mass="120020">MRALSRLIFGFSALLSVVYCTVIPLERAFPLNKRVELSQLVARDQLRHSRILQGFVGGVVDFSVQGSSDPYLVGLYFTKVKLGSPPREFNVQIDTGSDILWVTCSSCTDCPQTSGLGIQLSFFDSGSSSSARLVSCSDPMCSSEFQTTATQCSASNQCSYSFQYGDGSGTSGYYVSDMLYFDAILGQSLIANSSALVVFGCSTYQSGDLTKTDKAVDGIFGFGRGELSVISQLSSRGITPRVFSHCLKGDGSGGGIMVLGEILEPGIVYSPLVPSQPHYNLILQSIAVNGQLLPIDQSVFATSNNRGTIVDSGTTLAYLVQEAYDPFVSAITATVSPSVTPTISKGNQCYLVTASVNDIFPPVSLNFAAGASMTLRPEEYLIRSGFYDGATMWCIGFQKVQGGITILGDLVLKDKIFVYDLAHQRVGWANYDCSLSVNVSITSSKDFINEGQLSWYYITMAVPSAVSMAAPAVSLYVGDLHPDISDGQLYEAFNEFKSLASVRVCRDSSTGRSLCYGYVNFISLQEARQAIEAKNHTMLHGKTIRVMWSLRDPDARRSGVGNVFVKNLGESIDNVGLQELFHKFGNVTSCKVATSEDGRSKGYGFVQFETEESANAAIENLNGSTIGDKQIYVGKFMKKSDRVLPGTDVKYTNLYMKNLDTDITEEFLLEKFSQFGKIASLAVAKEENGASRGFGFVNFENPDDAKRAMEAMNGKQLGSKVLYVARAQKKAEREQILRRQFEEKRKEQIMKYKASNVYVKNIDDDVTDEELREHFSQCGTITSAKLMRDDKGMSKGFGFVCFSNPEEATKAVSTFHGHMFHRKPLYVAIAQRKEDRQAQLQLQYAQRMAGLAGPPTAVLPGGYPPLYYTAPTGIAQVPPRPGMMYQPLGLRPGWRSNGFAPPTRPVFQPSALPMVPSVPRQTRQNRGRMNGHALLQGGSHAVSYVPQLQQPTQPYSSSKDQNNPQRVGQAKYIANGRAARDVNKSSRVQPAASNSVSAVTSQGSEMLSSMLAAASPEQQKTILGERLYPLVQKHQPDLVPKITGMLLEMDNSELLLLLESPESLASKVEEAVEVLKLSNTKVPGQDAALHSSFMSAGVAVN</sequence>
<evidence type="ECO:0000313" key="20">
    <source>
        <dbReference type="Proteomes" id="UP000188268"/>
    </source>
</evidence>
<dbReference type="SUPFAM" id="SSF54928">
    <property type="entry name" value="RNA-binding domain, RBD"/>
    <property type="match status" value="3"/>
</dbReference>
<comment type="caution">
    <text evidence="19">The sequence shown here is derived from an EMBL/GenBank/DDBJ whole genome shotgun (WGS) entry which is preliminary data.</text>
</comment>
<dbReference type="GO" id="GO:0004190">
    <property type="term" value="F:aspartic-type endopeptidase activity"/>
    <property type="evidence" value="ECO:0007669"/>
    <property type="project" value="UniProtKB-KW"/>
</dbReference>
<feature type="active site" evidence="14">
    <location>
        <position position="94"/>
    </location>
</feature>
<dbReference type="InterPro" id="IPR021109">
    <property type="entry name" value="Peptidase_aspartic_dom_sf"/>
</dbReference>
<evidence type="ECO:0000259" key="18">
    <source>
        <dbReference type="PROSITE" id="PS51767"/>
    </source>
</evidence>
<feature type="domain" description="Peptidase A1" evidence="18">
    <location>
        <begin position="76"/>
        <end position="429"/>
    </location>
</feature>
<dbReference type="InterPro" id="IPR006515">
    <property type="entry name" value="PABP_1234"/>
</dbReference>
<comment type="function">
    <text evidence="13">Binds the poly(A) tail of mRNA. Appears to be an important mediator of the multiple roles of the poly(A) tail in mRNA biogenesis, stability and translation.</text>
</comment>
<dbReference type="InterPro" id="IPR045305">
    <property type="entry name" value="RRM2_I_PABPs"/>
</dbReference>
<dbReference type="SUPFAM" id="SSF63570">
    <property type="entry name" value="PABC (PABP) domain"/>
    <property type="match status" value="1"/>
</dbReference>
<dbReference type="FunFam" id="3.30.70.330:FF:000499">
    <property type="entry name" value="Polyadenylate-binding protein"/>
    <property type="match status" value="1"/>
</dbReference>
<dbReference type="InterPro" id="IPR033121">
    <property type="entry name" value="PEPTIDASE_A1"/>
</dbReference>
<feature type="domain" description="RRM" evidence="16">
    <location>
        <begin position="473"/>
        <end position="551"/>
    </location>
</feature>
<dbReference type="Gene3D" id="2.40.70.10">
    <property type="entry name" value="Acid Proteases"/>
    <property type="match status" value="2"/>
</dbReference>
<keyword evidence="7" id="KW-0677">Repeat</keyword>
<keyword evidence="5" id="KW-0963">Cytoplasm</keyword>
<keyword evidence="8" id="KW-0064">Aspartyl protease</keyword>
<dbReference type="PANTHER" id="PTHR24012">
    <property type="entry name" value="RNA BINDING PROTEIN"/>
    <property type="match status" value="1"/>
</dbReference>
<dbReference type="GO" id="GO:0005737">
    <property type="term" value="C:cytoplasm"/>
    <property type="evidence" value="ECO:0007669"/>
    <property type="project" value="UniProtKB-SubCell"/>
</dbReference>
<dbReference type="GO" id="GO:0005634">
    <property type="term" value="C:nucleus"/>
    <property type="evidence" value="ECO:0007669"/>
    <property type="project" value="UniProtKB-SubCell"/>
</dbReference>
<comment type="similarity">
    <text evidence="3">Belongs to the peptidase A1 family.</text>
</comment>
<dbReference type="Gene3D" id="1.10.1900.10">
    <property type="entry name" value="c-terminal domain of poly(a) binding protein"/>
    <property type="match status" value="1"/>
</dbReference>
<keyword evidence="20" id="KW-1185">Reference proteome</keyword>
<keyword evidence="11" id="KW-0325">Glycoprotein</keyword>
<dbReference type="GO" id="GO:0003723">
    <property type="term" value="F:RNA binding"/>
    <property type="evidence" value="ECO:0007669"/>
    <property type="project" value="UniProtKB-UniRule"/>
</dbReference>
<dbReference type="Gene3D" id="3.30.70.330">
    <property type="match status" value="4"/>
</dbReference>
<dbReference type="FunFam" id="3.30.70.330:FF:000003">
    <property type="entry name" value="Polyadenylate-binding protein"/>
    <property type="match status" value="1"/>
</dbReference>
<evidence type="ECO:0008006" key="21">
    <source>
        <dbReference type="Google" id="ProtNLM"/>
    </source>
</evidence>
<evidence type="ECO:0000256" key="8">
    <source>
        <dbReference type="ARBA" id="ARBA00022750"/>
    </source>
</evidence>
<gene>
    <name evidence="19" type="ORF">CCACVL1_12136</name>
</gene>
<dbReference type="GO" id="GO:0006508">
    <property type="term" value="P:proteolysis"/>
    <property type="evidence" value="ECO:0007669"/>
    <property type="project" value="UniProtKB-KW"/>
</dbReference>
<dbReference type="PROSITE" id="PS51767">
    <property type="entry name" value="PEPTIDASE_A1"/>
    <property type="match status" value="1"/>
</dbReference>
<dbReference type="Proteomes" id="UP000188268">
    <property type="component" value="Unassembled WGS sequence"/>
</dbReference>
<evidence type="ECO:0000256" key="2">
    <source>
        <dbReference type="ARBA" id="ARBA00004496"/>
    </source>
</evidence>
<dbReference type="PROSITE" id="PS51309">
    <property type="entry name" value="PABC"/>
    <property type="match status" value="1"/>
</dbReference>
<dbReference type="InterPro" id="IPR003954">
    <property type="entry name" value="RRM_euk-type"/>
</dbReference>
<dbReference type="AlphaFoldDB" id="A0A1R3IHB1"/>
<feature type="domain" description="PABC" evidence="17">
    <location>
        <begin position="1003"/>
        <end position="1080"/>
    </location>
</feature>
<accession>A0A1R3IHB1</accession>
<dbReference type="NCBIfam" id="TIGR01628">
    <property type="entry name" value="PABP-1234"/>
    <property type="match status" value="1"/>
</dbReference>
<feature type="active site" evidence="14">
    <location>
        <position position="311"/>
    </location>
</feature>
<dbReference type="FunFam" id="1.10.1900.10:FF:000004">
    <property type="entry name" value="Polyadenylate-binding protein"/>
    <property type="match status" value="1"/>
</dbReference>
<name>A0A1R3IHB1_COCAP</name>
<protein>
    <recommendedName>
        <fullName evidence="21">PABP</fullName>
    </recommendedName>
</protein>
<evidence type="ECO:0000256" key="15">
    <source>
        <dbReference type="PROSITE-ProRule" id="PRU00176"/>
    </source>
</evidence>
<dbReference type="InterPro" id="IPR000504">
    <property type="entry name" value="RRM_dom"/>
</dbReference>
<evidence type="ECO:0000256" key="4">
    <source>
        <dbReference type="ARBA" id="ARBA00008557"/>
    </source>
</evidence>
<dbReference type="EMBL" id="AWWV01010062">
    <property type="protein sequence ID" value="OMO81945.1"/>
    <property type="molecule type" value="Genomic_DNA"/>
</dbReference>
<dbReference type="InterPro" id="IPR032799">
    <property type="entry name" value="TAXi_C"/>
</dbReference>
<dbReference type="CDD" id="cd12381">
    <property type="entry name" value="RRM4_I_PABPs"/>
    <property type="match status" value="1"/>
</dbReference>
<dbReference type="FunFam" id="3.30.70.330:FF:000782">
    <property type="entry name" value="Polyadenylate-binding protein"/>
    <property type="match status" value="1"/>
</dbReference>
<dbReference type="CDD" id="cd12380">
    <property type="entry name" value="RRM3_I_PABPs"/>
    <property type="match status" value="1"/>
</dbReference>
<dbReference type="FunFam" id="2.40.70.10:FF:000018">
    <property type="entry name" value="Aspartic proteinase-like protein 2"/>
    <property type="match status" value="1"/>
</dbReference>
<comment type="subcellular location">
    <subcellularLocation>
        <location evidence="2">Cytoplasm</location>
    </subcellularLocation>
    <subcellularLocation>
        <location evidence="1">Nucleus</location>
    </subcellularLocation>
</comment>
<dbReference type="Pfam" id="PF00658">
    <property type="entry name" value="MLLE"/>
    <property type="match status" value="1"/>
</dbReference>
<dbReference type="InterPro" id="IPR012677">
    <property type="entry name" value="Nucleotide-bd_a/b_plait_sf"/>
</dbReference>
<evidence type="ECO:0000259" key="16">
    <source>
        <dbReference type="PROSITE" id="PS50102"/>
    </source>
</evidence>
<feature type="domain" description="RRM" evidence="16">
    <location>
        <begin position="561"/>
        <end position="638"/>
    </location>
</feature>
<dbReference type="Pfam" id="PF14541">
    <property type="entry name" value="TAXi_C"/>
    <property type="match status" value="1"/>
</dbReference>
<dbReference type="InterPro" id="IPR001461">
    <property type="entry name" value="Aspartic_peptidase_A1"/>
</dbReference>
<evidence type="ECO:0000256" key="7">
    <source>
        <dbReference type="ARBA" id="ARBA00022737"/>
    </source>
</evidence>
<keyword evidence="10 15" id="KW-0694">RNA-binding</keyword>
<evidence type="ECO:0000256" key="9">
    <source>
        <dbReference type="ARBA" id="ARBA00022801"/>
    </source>
</evidence>
<evidence type="ECO:0000256" key="13">
    <source>
        <dbReference type="ARBA" id="ARBA00054110"/>
    </source>
</evidence>
<dbReference type="PRINTS" id="PR00792">
    <property type="entry name" value="PEPSIN"/>
</dbReference>
<dbReference type="InterPro" id="IPR034161">
    <property type="entry name" value="Pepsin-like_plant"/>
</dbReference>
<keyword evidence="6" id="KW-0645">Protease</keyword>
<evidence type="ECO:0000256" key="6">
    <source>
        <dbReference type="ARBA" id="ARBA00022670"/>
    </source>
</evidence>
<evidence type="ECO:0000313" key="19">
    <source>
        <dbReference type="EMBL" id="OMO81945.1"/>
    </source>
</evidence>
<keyword evidence="12" id="KW-0539">Nucleus</keyword>
<dbReference type="Gramene" id="OMO81945">
    <property type="protein sequence ID" value="OMO81945"/>
    <property type="gene ID" value="CCACVL1_12136"/>
</dbReference>
<evidence type="ECO:0000256" key="3">
    <source>
        <dbReference type="ARBA" id="ARBA00007447"/>
    </source>
</evidence>
<feature type="domain" description="RRM" evidence="16">
    <location>
        <begin position="652"/>
        <end position="729"/>
    </location>
</feature>
<evidence type="ECO:0000256" key="5">
    <source>
        <dbReference type="ARBA" id="ARBA00022490"/>
    </source>
</evidence>
<evidence type="ECO:0000259" key="17">
    <source>
        <dbReference type="PROSITE" id="PS51309"/>
    </source>
</evidence>
<organism evidence="19 20">
    <name type="scientific">Corchorus capsularis</name>
    <name type="common">Jute</name>
    <dbReference type="NCBI Taxonomy" id="210143"/>
    <lineage>
        <taxon>Eukaryota</taxon>
        <taxon>Viridiplantae</taxon>
        <taxon>Streptophyta</taxon>
        <taxon>Embryophyta</taxon>
        <taxon>Tracheophyta</taxon>
        <taxon>Spermatophyta</taxon>
        <taxon>Magnoliopsida</taxon>
        <taxon>eudicotyledons</taxon>
        <taxon>Gunneridae</taxon>
        <taxon>Pentapetalae</taxon>
        <taxon>rosids</taxon>
        <taxon>malvids</taxon>
        <taxon>Malvales</taxon>
        <taxon>Malvaceae</taxon>
        <taxon>Grewioideae</taxon>
        <taxon>Apeibeae</taxon>
        <taxon>Corchorus</taxon>
    </lineage>
</organism>
<evidence type="ECO:0000256" key="10">
    <source>
        <dbReference type="ARBA" id="ARBA00022884"/>
    </source>
</evidence>
<feature type="domain" description="RRM" evidence="16">
    <location>
        <begin position="755"/>
        <end position="832"/>
    </location>
</feature>
<dbReference type="STRING" id="210143.A0A1R3IHB1"/>
<dbReference type="FunFam" id="2.40.70.10:FF:000020">
    <property type="entry name" value="Aspartic proteinase-like protein 2"/>
    <property type="match status" value="1"/>
</dbReference>
<evidence type="ECO:0000256" key="14">
    <source>
        <dbReference type="PIRSR" id="PIRSR601461-1"/>
    </source>
</evidence>
<dbReference type="SMART" id="SM00360">
    <property type="entry name" value="RRM"/>
    <property type="match status" value="4"/>
</dbReference>
<dbReference type="Pfam" id="PF14543">
    <property type="entry name" value="TAXi_N"/>
    <property type="match status" value="1"/>
</dbReference>
<dbReference type="InterPro" id="IPR002004">
    <property type="entry name" value="PABP_HYD_C"/>
</dbReference>
<dbReference type="CDD" id="cd12379">
    <property type="entry name" value="RRM2_I_PABPs"/>
    <property type="match status" value="1"/>
</dbReference>
<dbReference type="FunFam" id="3.30.70.330:FF:000500">
    <property type="entry name" value="Polyadenylate-binding protein"/>
    <property type="match status" value="1"/>
</dbReference>
<dbReference type="CDD" id="cd05476">
    <property type="entry name" value="pepsin_A_like_plant"/>
    <property type="match status" value="1"/>
</dbReference>
<dbReference type="SUPFAM" id="SSF50630">
    <property type="entry name" value="Acid proteases"/>
    <property type="match status" value="1"/>
</dbReference>
<dbReference type="OrthoDB" id="19742at2759"/>
<dbReference type="InterPro" id="IPR036053">
    <property type="entry name" value="PABP-dom"/>
</dbReference>
<dbReference type="InterPro" id="IPR035979">
    <property type="entry name" value="RBD_domain_sf"/>
</dbReference>
<keyword evidence="9" id="KW-0378">Hydrolase</keyword>
<reference evidence="19 20" key="1">
    <citation type="submission" date="2013-09" db="EMBL/GenBank/DDBJ databases">
        <title>Corchorus capsularis genome sequencing.</title>
        <authorList>
            <person name="Alam M."/>
            <person name="Haque M.S."/>
            <person name="Islam M.S."/>
            <person name="Emdad E.M."/>
            <person name="Islam M.M."/>
            <person name="Ahmed B."/>
            <person name="Halim A."/>
            <person name="Hossen Q.M.M."/>
            <person name="Hossain M.Z."/>
            <person name="Ahmed R."/>
            <person name="Khan M.M."/>
            <person name="Islam R."/>
            <person name="Rashid M.M."/>
            <person name="Khan S.A."/>
            <person name="Rahman M.S."/>
            <person name="Alam M."/>
        </authorList>
    </citation>
    <scope>NUCLEOTIDE SEQUENCE [LARGE SCALE GENOMIC DNA]</scope>
    <source>
        <strain evidence="20">cv. CVL-1</strain>
        <tissue evidence="19">Whole seedling</tissue>
    </source>
</reference>
<dbReference type="PROSITE" id="PS50102">
    <property type="entry name" value="RRM"/>
    <property type="match status" value="4"/>
</dbReference>
<dbReference type="SMART" id="SM00517">
    <property type="entry name" value="PolyA"/>
    <property type="match status" value="1"/>
</dbReference>
<dbReference type="InterPro" id="IPR032861">
    <property type="entry name" value="TAXi_N"/>
</dbReference>
<proteinExistence type="inferred from homology"/>
<evidence type="ECO:0000256" key="11">
    <source>
        <dbReference type="ARBA" id="ARBA00023180"/>
    </source>
</evidence>
<evidence type="ECO:0000256" key="1">
    <source>
        <dbReference type="ARBA" id="ARBA00004123"/>
    </source>
</evidence>
<evidence type="ECO:0000256" key="12">
    <source>
        <dbReference type="ARBA" id="ARBA00023242"/>
    </source>
</evidence>